<accession>A0A4Y8DBZ0</accession>
<feature type="compositionally biased region" description="Polar residues" evidence="2">
    <location>
        <begin position="132"/>
        <end position="144"/>
    </location>
</feature>
<dbReference type="Proteomes" id="UP000297299">
    <property type="component" value="Unassembled WGS sequence"/>
</dbReference>
<name>A0A4Y8DBZ0_9HELO</name>
<proteinExistence type="predicted"/>
<evidence type="ECO:0000313" key="3">
    <source>
        <dbReference type="EMBL" id="TEY75888.1"/>
    </source>
</evidence>
<feature type="region of interest" description="Disordered" evidence="2">
    <location>
        <begin position="129"/>
        <end position="157"/>
    </location>
</feature>
<feature type="compositionally biased region" description="Basic and acidic residues" evidence="2">
    <location>
        <begin position="64"/>
        <end position="100"/>
    </location>
</feature>
<reference evidence="3 4" key="1">
    <citation type="submission" date="2017-11" db="EMBL/GenBank/DDBJ databases">
        <title>Comparative genomics of Botrytis spp.</title>
        <authorList>
            <person name="Valero-Jimenez C.A."/>
            <person name="Tapia P."/>
            <person name="Veloso J."/>
            <person name="Silva-Moreno E."/>
            <person name="Staats M."/>
            <person name="Valdes J.H."/>
            <person name="Van Kan J.A.L."/>
        </authorList>
    </citation>
    <scope>NUCLEOTIDE SEQUENCE [LARGE SCALE GENOMIC DNA]</scope>
    <source>
        <strain evidence="3 4">MUCL2830</strain>
    </source>
</reference>
<organism evidence="3 4">
    <name type="scientific">Botryotinia calthae</name>
    <dbReference type="NCBI Taxonomy" id="38488"/>
    <lineage>
        <taxon>Eukaryota</taxon>
        <taxon>Fungi</taxon>
        <taxon>Dikarya</taxon>
        <taxon>Ascomycota</taxon>
        <taxon>Pezizomycotina</taxon>
        <taxon>Leotiomycetes</taxon>
        <taxon>Helotiales</taxon>
        <taxon>Sclerotiniaceae</taxon>
        <taxon>Botryotinia</taxon>
    </lineage>
</organism>
<comment type="caution">
    <text evidence="3">The sequence shown here is derived from an EMBL/GenBank/DDBJ whole genome shotgun (WGS) entry which is preliminary data.</text>
</comment>
<evidence type="ECO:0000256" key="1">
    <source>
        <dbReference type="SAM" id="Coils"/>
    </source>
</evidence>
<sequence>MKMTAASPEKRGYLVQEDENLQPRHQDEVWSKESFPETSMLNKANIDPRSMAQEVSTSGQRLPSSHDTHKDKNVERTVPDREIKQQTERHERNIDQGREELGYGKSIRSLWTGWSKGYSTVADRKQIHSRRSSFGSLQPSSQQPRVHEKTREDVSSATDLEEIRRLKRKIEGLLKDNDRHNAARGKIEDDLSAMRHQNDISEGLVRKLQAKTQQLEFEKREIEENHHTFIRKQQEASFNQMATSRWMPVEDGKVMGDLDRLKRDMRNWAKKSSVNDIDTLIKSLDQRKSAALKEALTNVVLFENGSLPQGLSAKKSPSLLLTALLAHHIYKTLFESPFFFINDNMVDGRYVQSEYRVGLELVYDKGRYSNEEDAHIWRSDFLRLQLPPITPETSEGGKNLHRMTETQIDVVANRQALNFLEGAAQHLISNEGRKTIADELGVIYREAANTSYMLWTRRTALRIFTLKTIGSQFRPEFKHLVPHSSVDYEKHDDQLRGRAISIVVHPLVAVYGTDDAKDYDHNRVWAPAEVWLNS</sequence>
<gene>
    <name evidence="3" type="ORF">BOTCAL_0063g00200</name>
</gene>
<feature type="compositionally biased region" description="Polar residues" evidence="2">
    <location>
        <begin position="53"/>
        <end position="63"/>
    </location>
</feature>
<dbReference type="AlphaFoldDB" id="A0A4Y8DBZ0"/>
<feature type="region of interest" description="Disordered" evidence="2">
    <location>
        <begin position="1"/>
        <end position="100"/>
    </location>
</feature>
<keyword evidence="1" id="KW-0175">Coiled coil</keyword>
<keyword evidence="4" id="KW-1185">Reference proteome</keyword>
<feature type="coiled-coil region" evidence="1">
    <location>
        <begin position="163"/>
        <end position="225"/>
    </location>
</feature>
<feature type="compositionally biased region" description="Basic and acidic residues" evidence="2">
    <location>
        <begin position="145"/>
        <end position="154"/>
    </location>
</feature>
<evidence type="ECO:0000313" key="4">
    <source>
        <dbReference type="Proteomes" id="UP000297299"/>
    </source>
</evidence>
<dbReference type="OrthoDB" id="4156714at2759"/>
<feature type="compositionally biased region" description="Basic and acidic residues" evidence="2">
    <location>
        <begin position="21"/>
        <end position="35"/>
    </location>
</feature>
<protein>
    <submittedName>
        <fullName evidence="3">Uncharacterized protein</fullName>
    </submittedName>
</protein>
<dbReference type="EMBL" id="PHWZ01000063">
    <property type="protein sequence ID" value="TEY75888.1"/>
    <property type="molecule type" value="Genomic_DNA"/>
</dbReference>
<evidence type="ECO:0000256" key="2">
    <source>
        <dbReference type="SAM" id="MobiDB-lite"/>
    </source>
</evidence>